<feature type="chain" id="PRO_5016774494" evidence="5">
    <location>
        <begin position="19"/>
        <end position="139"/>
    </location>
</feature>
<sequence length="139" mass="15866">MEWLVVVVLCALALGVQSEFPTKEFVESLKPVVEKCEANTGVDKGLVDEFSKGTMIDDAKLKCYMKCIFLEFQVLDEATGSFRYEKMLSMIPQEMKSIAYEMGRNCIHFKGEGGADLCQVSYDLHRCWQKADPNHYFLM</sequence>
<evidence type="ECO:0000256" key="5">
    <source>
        <dbReference type="SAM" id="SignalP"/>
    </source>
</evidence>
<dbReference type="SUPFAM" id="SSF47565">
    <property type="entry name" value="Insect pheromone/odorant-binding proteins"/>
    <property type="match status" value="1"/>
</dbReference>
<comment type="similarity">
    <text evidence="2">Belongs to the PBP/GOBP family.</text>
</comment>
<protein>
    <submittedName>
        <fullName evidence="6">Odorant-binding protein OBP6.1</fullName>
    </submittedName>
</protein>
<dbReference type="Pfam" id="PF01395">
    <property type="entry name" value="PBP_GOBP"/>
    <property type="match status" value="1"/>
</dbReference>
<proteinExistence type="evidence at transcript level"/>
<dbReference type="PANTHER" id="PTHR11857:SF45">
    <property type="entry name" value="GENERAL ODORANT-BINDING PROTEIN 83A-RELATED"/>
    <property type="match status" value="1"/>
</dbReference>
<dbReference type="InterPro" id="IPR006170">
    <property type="entry name" value="PBP/GOBP"/>
</dbReference>
<evidence type="ECO:0000256" key="2">
    <source>
        <dbReference type="ARBA" id="ARBA00008098"/>
    </source>
</evidence>
<dbReference type="InterPro" id="IPR036728">
    <property type="entry name" value="PBP_GOBP_sf"/>
</dbReference>
<accession>A0A345BEQ0</accession>
<comment type="subcellular location">
    <subcellularLocation>
        <location evidence="1">Secreted</location>
    </subcellularLocation>
</comment>
<evidence type="ECO:0000256" key="1">
    <source>
        <dbReference type="ARBA" id="ARBA00004613"/>
    </source>
</evidence>
<dbReference type="GO" id="GO:0005549">
    <property type="term" value="F:odorant binding"/>
    <property type="evidence" value="ECO:0007669"/>
    <property type="project" value="InterPro"/>
</dbReference>
<keyword evidence="4 5" id="KW-0732">Signal</keyword>
<dbReference type="PANTHER" id="PTHR11857">
    <property type="entry name" value="ODORANT BINDING PROTEIN-RELATED"/>
    <property type="match status" value="1"/>
</dbReference>
<dbReference type="FunFam" id="1.10.238.20:FF:000001">
    <property type="entry name" value="General odorant-binding protein lush"/>
    <property type="match status" value="1"/>
</dbReference>
<feature type="signal peptide" evidence="5">
    <location>
        <begin position="1"/>
        <end position="18"/>
    </location>
</feature>
<keyword evidence="3" id="KW-0964">Secreted</keyword>
<organism evidence="6">
    <name type="scientific">Lobesia botrana</name>
    <dbReference type="NCBI Taxonomy" id="209534"/>
    <lineage>
        <taxon>Eukaryota</taxon>
        <taxon>Metazoa</taxon>
        <taxon>Ecdysozoa</taxon>
        <taxon>Arthropoda</taxon>
        <taxon>Hexapoda</taxon>
        <taxon>Insecta</taxon>
        <taxon>Pterygota</taxon>
        <taxon>Neoptera</taxon>
        <taxon>Endopterygota</taxon>
        <taxon>Lepidoptera</taxon>
        <taxon>Glossata</taxon>
        <taxon>Ditrysia</taxon>
        <taxon>Tortricoidea</taxon>
        <taxon>Tortricidae</taxon>
        <taxon>Olethreutinae</taxon>
        <taxon>Olethreutini</taxon>
        <taxon>Lobesia</taxon>
    </lineage>
</organism>
<dbReference type="EMBL" id="MG788206">
    <property type="protein sequence ID" value="AXF48724.1"/>
    <property type="molecule type" value="mRNA"/>
</dbReference>
<dbReference type="Gene3D" id="1.10.238.20">
    <property type="entry name" value="Pheromone/general odorant binding protein domain"/>
    <property type="match status" value="1"/>
</dbReference>
<reference evidence="6" key="1">
    <citation type="journal article" date="2018" name="Comp. Biochem. Physiol. Part D Genomics Proteomics">
        <title>Analysis of the grapevine moth Lobesia botrana antennal transcriptome and expression of odorant-binding and chemosensory proteins.</title>
        <authorList>
            <person name="Rojas V."/>
            <person name="Jimenez H."/>
            <person name="Palma-Millanao R."/>
            <person name="Gonzalez-Gonzalez A."/>
            <person name="Machuca J."/>
            <person name="Godoy R."/>
            <person name="Ceballos R."/>
            <person name="Mutis A."/>
            <person name="Venthur H."/>
        </authorList>
    </citation>
    <scope>NUCLEOTIDE SEQUENCE</scope>
</reference>
<name>A0A345BEQ0_9NEOP</name>
<evidence type="ECO:0000313" key="6">
    <source>
        <dbReference type="EMBL" id="AXF48724.1"/>
    </source>
</evidence>
<dbReference type="GO" id="GO:0007608">
    <property type="term" value="P:sensory perception of smell"/>
    <property type="evidence" value="ECO:0007669"/>
    <property type="project" value="TreeGrafter"/>
</dbReference>
<dbReference type="AlphaFoldDB" id="A0A345BEQ0"/>
<dbReference type="GO" id="GO:0005615">
    <property type="term" value="C:extracellular space"/>
    <property type="evidence" value="ECO:0007669"/>
    <property type="project" value="TreeGrafter"/>
</dbReference>
<evidence type="ECO:0000256" key="3">
    <source>
        <dbReference type="ARBA" id="ARBA00022525"/>
    </source>
</evidence>
<dbReference type="SMART" id="SM00708">
    <property type="entry name" value="PhBP"/>
    <property type="match status" value="1"/>
</dbReference>
<dbReference type="CDD" id="cd23992">
    <property type="entry name" value="PBP_GOBP"/>
    <property type="match status" value="1"/>
</dbReference>
<evidence type="ECO:0000256" key="4">
    <source>
        <dbReference type="ARBA" id="ARBA00022729"/>
    </source>
</evidence>